<evidence type="ECO:0000256" key="1">
    <source>
        <dbReference type="ARBA" id="ARBA00004141"/>
    </source>
</evidence>
<keyword evidence="2 6" id="KW-0812">Transmembrane</keyword>
<sequence>MATTHPPALLSTSRIITLLGSVLVALSSGTNYVSSAYAPQLGARLHLSHTQLNVIGLAGNMGVYSSGPIWGRIVDGRGPRIPLIGAFGFLLMGYIGIKRVFDVGVPSNDISISIFSIIILVVCGFMTGLGGNAGLASAINTTAKSFPDKARASTTGLVLSGFGLSAFYFSTIANTAFPGDTSSFLLVLAFGTALPMVIGFFIVRPIPLPSSEKVSSLEDGTNEHGYRPVPNVESSPVFSGNNDSQTRLLTQAHNVEDNSLLPRHEYDESVASGYLAPQTSDAVEMSGNSSVSARRRDSRGSAHRSIRDLVSGDSFPNIYGKQLWMTADFWLIFTIMSLLSGTGIMYINNVGSISQALYAEGSPSYDEVEASRWQAAQVSTISIGNFLGRVLIGLISDFTKGRLGLPRSYCLFIVSTLFVISQIAAINVFDVAHLWRASALLGVAYGSLFGLCPTIVIEWFGLAHLSENWGYVSLSPLVGGNLFSLAFGRNLDAHAPHDTLTSRVASIVRRELPSDHQCFDGRDCYVTSLNMTVAACLFALILSVWAGWRDRQKAGMAVKGRSPEVVWEDAED</sequence>
<evidence type="ECO:0000256" key="2">
    <source>
        <dbReference type="ARBA" id="ARBA00022692"/>
    </source>
</evidence>
<feature type="compositionally biased region" description="Polar residues" evidence="5">
    <location>
        <begin position="282"/>
        <end position="292"/>
    </location>
</feature>
<dbReference type="Proteomes" id="UP000008064">
    <property type="component" value="Unassembled WGS sequence"/>
</dbReference>
<feature type="transmembrane region" description="Helical" evidence="6">
    <location>
        <begin position="408"/>
        <end position="429"/>
    </location>
</feature>
<dbReference type="PANTHER" id="PTHR21576:SF160">
    <property type="entry name" value="NODULIN-LIKE DOMAIN-CONTAINING PROTEIN"/>
    <property type="match status" value="1"/>
</dbReference>
<feature type="signal peptide" evidence="7">
    <location>
        <begin position="1"/>
        <end position="35"/>
    </location>
</feature>
<dbReference type="PANTHER" id="PTHR21576">
    <property type="entry name" value="UNCHARACTERIZED NODULIN-LIKE PROTEIN"/>
    <property type="match status" value="1"/>
</dbReference>
<dbReference type="EMBL" id="GL945431">
    <property type="protein sequence ID" value="EGO27074.1"/>
    <property type="molecule type" value="Genomic_DNA"/>
</dbReference>
<keyword evidence="7" id="KW-0732">Signal</keyword>
<feature type="transmembrane region" description="Helical" evidence="6">
    <location>
        <begin position="156"/>
        <end position="177"/>
    </location>
</feature>
<reference evidence="8" key="1">
    <citation type="submission" date="2011-04" db="EMBL/GenBank/DDBJ databases">
        <title>Evolution of plant cell wall degrading machinery underlies the functional diversity of forest fungi.</title>
        <authorList>
            <consortium name="US DOE Joint Genome Institute (JGI-PGF)"/>
            <person name="Eastwood D.C."/>
            <person name="Floudas D."/>
            <person name="Binder M."/>
            <person name="Majcherczyk A."/>
            <person name="Schneider P."/>
            <person name="Aerts A."/>
            <person name="Asiegbu F.O."/>
            <person name="Baker S.E."/>
            <person name="Barry K."/>
            <person name="Bendiksby M."/>
            <person name="Blumentritt M."/>
            <person name="Coutinho P.M."/>
            <person name="Cullen D."/>
            <person name="Cullen D."/>
            <person name="Gathman A."/>
            <person name="Goodell B."/>
            <person name="Henrissat B."/>
            <person name="Ihrmark K."/>
            <person name="Kauserud H."/>
            <person name="Kohler A."/>
            <person name="LaButti K."/>
            <person name="Lapidus A."/>
            <person name="Lavin J.L."/>
            <person name="Lee Y.-H."/>
            <person name="Lindquist E."/>
            <person name="Lilly W."/>
            <person name="Lucas S."/>
            <person name="Morin E."/>
            <person name="Murat C."/>
            <person name="Oguiza J.A."/>
            <person name="Park J."/>
            <person name="Pisabarro A.G."/>
            <person name="Riley R."/>
            <person name="Rosling A."/>
            <person name="Salamov A."/>
            <person name="Schmidt O."/>
            <person name="Schmutz J."/>
            <person name="Skrede I."/>
            <person name="Stenlid J."/>
            <person name="Wiebenga A."/>
            <person name="Xie X."/>
            <person name="Kues U."/>
            <person name="Hibbett D.S."/>
            <person name="Hoffmeister D."/>
            <person name="Hogberg N."/>
            <person name="Martin F."/>
            <person name="Grigoriev I.V."/>
            <person name="Watkinson S.C."/>
        </authorList>
    </citation>
    <scope>NUCLEOTIDE SEQUENCE</scope>
    <source>
        <strain evidence="8">S7.9</strain>
    </source>
</reference>
<feature type="transmembrane region" description="Helical" evidence="6">
    <location>
        <begin position="469"/>
        <end position="487"/>
    </location>
</feature>
<dbReference type="OrthoDB" id="410267at2759"/>
<name>F8NNN2_SERL9</name>
<dbReference type="HOGENOM" id="CLU_012596_1_0_1"/>
<keyword evidence="4 6" id="KW-0472">Membrane</keyword>
<dbReference type="InterPro" id="IPR036259">
    <property type="entry name" value="MFS_trans_sf"/>
</dbReference>
<dbReference type="Gene3D" id="1.20.1250.20">
    <property type="entry name" value="MFS general substrate transporter like domains"/>
    <property type="match status" value="2"/>
</dbReference>
<keyword evidence="3 6" id="KW-1133">Transmembrane helix</keyword>
<feature type="region of interest" description="Disordered" evidence="5">
    <location>
        <begin position="282"/>
        <end position="303"/>
    </location>
</feature>
<evidence type="ECO:0008006" key="9">
    <source>
        <dbReference type="Google" id="ProtNLM"/>
    </source>
</evidence>
<feature type="transmembrane region" description="Helical" evidence="6">
    <location>
        <begin position="113"/>
        <end position="135"/>
    </location>
</feature>
<feature type="region of interest" description="Disordered" evidence="5">
    <location>
        <begin position="214"/>
        <end position="240"/>
    </location>
</feature>
<gene>
    <name evidence="8" type="ORF">SERLADRAFT_459884</name>
</gene>
<proteinExistence type="predicted"/>
<evidence type="ECO:0000256" key="3">
    <source>
        <dbReference type="ARBA" id="ARBA00022989"/>
    </source>
</evidence>
<accession>F8NNN2</accession>
<feature type="transmembrane region" description="Helical" evidence="6">
    <location>
        <begin position="83"/>
        <end position="101"/>
    </location>
</feature>
<evidence type="ECO:0000256" key="5">
    <source>
        <dbReference type="SAM" id="MobiDB-lite"/>
    </source>
</evidence>
<dbReference type="InterPro" id="IPR011701">
    <property type="entry name" value="MFS"/>
</dbReference>
<evidence type="ECO:0000256" key="7">
    <source>
        <dbReference type="SAM" id="SignalP"/>
    </source>
</evidence>
<dbReference type="KEGG" id="sla:SERLADRAFT_459884"/>
<organism>
    <name type="scientific">Serpula lacrymans var. lacrymans (strain S7.9)</name>
    <name type="common">Dry rot fungus</name>
    <dbReference type="NCBI Taxonomy" id="578457"/>
    <lineage>
        <taxon>Eukaryota</taxon>
        <taxon>Fungi</taxon>
        <taxon>Dikarya</taxon>
        <taxon>Basidiomycota</taxon>
        <taxon>Agaricomycotina</taxon>
        <taxon>Agaricomycetes</taxon>
        <taxon>Agaricomycetidae</taxon>
        <taxon>Boletales</taxon>
        <taxon>Coniophorineae</taxon>
        <taxon>Serpulaceae</taxon>
        <taxon>Serpula</taxon>
    </lineage>
</organism>
<feature type="transmembrane region" description="Helical" evidence="6">
    <location>
        <begin position="435"/>
        <end position="457"/>
    </location>
</feature>
<evidence type="ECO:0000256" key="6">
    <source>
        <dbReference type="SAM" id="Phobius"/>
    </source>
</evidence>
<feature type="transmembrane region" description="Helical" evidence="6">
    <location>
        <begin position="183"/>
        <end position="203"/>
    </location>
</feature>
<dbReference type="Pfam" id="PF07690">
    <property type="entry name" value="MFS_1"/>
    <property type="match status" value="1"/>
</dbReference>
<protein>
    <recommendedName>
        <fullName evidence="9">Nodulin-like domain-containing protein</fullName>
    </recommendedName>
</protein>
<feature type="chain" id="PRO_5003376151" description="Nodulin-like domain-containing protein" evidence="7">
    <location>
        <begin position="36"/>
        <end position="572"/>
    </location>
</feature>
<feature type="transmembrane region" description="Helical" evidence="6">
    <location>
        <begin position="329"/>
        <end position="347"/>
    </location>
</feature>
<feature type="transmembrane region" description="Helical" evidence="6">
    <location>
        <begin position="375"/>
        <end position="396"/>
    </location>
</feature>
<evidence type="ECO:0000256" key="4">
    <source>
        <dbReference type="ARBA" id="ARBA00023136"/>
    </source>
</evidence>
<dbReference type="GeneID" id="18817989"/>
<evidence type="ECO:0000313" key="8">
    <source>
        <dbReference type="EMBL" id="EGO27074.1"/>
    </source>
</evidence>
<dbReference type="GO" id="GO:0022857">
    <property type="term" value="F:transmembrane transporter activity"/>
    <property type="evidence" value="ECO:0007669"/>
    <property type="project" value="InterPro"/>
</dbReference>
<feature type="transmembrane region" description="Helical" evidence="6">
    <location>
        <begin position="529"/>
        <end position="548"/>
    </location>
</feature>
<dbReference type="SUPFAM" id="SSF103473">
    <property type="entry name" value="MFS general substrate transporter"/>
    <property type="match status" value="1"/>
</dbReference>
<dbReference type="RefSeq" id="XP_007315165.1">
    <property type="nucleotide sequence ID" value="XM_007315103.1"/>
</dbReference>
<dbReference type="AlphaFoldDB" id="F8NNN2"/>
<dbReference type="GO" id="GO:0000329">
    <property type="term" value="C:fungal-type vacuole membrane"/>
    <property type="evidence" value="ECO:0007669"/>
    <property type="project" value="TreeGrafter"/>
</dbReference>
<comment type="subcellular location">
    <subcellularLocation>
        <location evidence="1">Membrane</location>
        <topology evidence="1">Multi-pass membrane protein</topology>
    </subcellularLocation>
</comment>